<feature type="compositionally biased region" description="Basic and acidic residues" evidence="1">
    <location>
        <begin position="285"/>
        <end position="301"/>
    </location>
</feature>
<protein>
    <recommendedName>
        <fullName evidence="2">Poly(A) RNA polymerase mitochondrial-like central palm domain-containing protein</fullName>
    </recommendedName>
</protein>
<dbReference type="GO" id="GO:0003729">
    <property type="term" value="F:mRNA binding"/>
    <property type="evidence" value="ECO:0007669"/>
    <property type="project" value="TreeGrafter"/>
</dbReference>
<dbReference type="InterPro" id="IPR054708">
    <property type="entry name" value="MTPAP-like_central"/>
</dbReference>
<feature type="region of interest" description="Disordered" evidence="1">
    <location>
        <begin position="724"/>
        <end position="744"/>
    </location>
</feature>
<dbReference type="GO" id="GO:0031499">
    <property type="term" value="C:TRAMP complex"/>
    <property type="evidence" value="ECO:0007669"/>
    <property type="project" value="TreeGrafter"/>
</dbReference>
<accession>A0A7S1BVG6</accession>
<name>A0A7S1BVG6_9STRA</name>
<dbReference type="AlphaFoldDB" id="A0A7S1BVG6"/>
<dbReference type="Pfam" id="PF22600">
    <property type="entry name" value="MTPAP-like_central"/>
    <property type="match status" value="1"/>
</dbReference>
<sequence>MEESTTAATPAILAEDEATKPDVPEENIDEDADGGADVDADADAGADDDVDAGADDGVDADAKPSNSEAVTADTAPEAAKKRKRKKKKKKKKKKKRKQSSNAVEKLTRTEEPTVNTAVTIVPSPKISQPIQLAKNIVPYPASPLSNSCSDSTRSDTPKSDDTKSQAQARTPSIVLPDSTANHVSDDDSGDWEKVESRGKKGRRRTKNQATDINLKVTKLDRTISSSPTKSKDQSINTPLSSPSRNKAKKTSASRRRQAHRKLVKEILMGVLDLVDIEVNRRRKQAAKELNEERRKKNEERRRLRNQRSQIVTAANGQPVQTVSNWKTFNGSQESDGMGEASTTEEVNFKELSKDSSTQTDMGFKSAKQDQGTAVTVSETVSGSEEVKSFASDLAVNNKAEHPPTLLAGPVATSSNSSVASSLEIPQLNNGEMHLCDVCNQLTADAGNFIRRRAMACAPRRYERASLIAALQDTVSHIWACRCRVEPYGSCATFLDLPSSDLDLVIYGLQPRQKKKKFREYSNSRIARLSAELEKMDWAVQIKPIPTATVPVIKILADPSRLGIMPINFGFTDTMSHWRGADVLNGLTKVDITFEGPEHGGIGSSFYVAHIVEQASVDAGLPPEQTVLVQLLMILKELLAQKRLNEPFSGGLSSYGLLVLVEAMIRHANIVKSRIKSRRGTGQNEQLNLPEVGQKNNEPRRNIEPTILRSETGKLPVRKSWASIAKQTKDTSPTPPPATLSSAPHIMTYAEKIAAAMREEIDDNSSDSDQSECSGSQGTSSQRIASAKLTTVPSFHNEENDLPSENEVLLGIDDNEDITDGIDVLYEGNLTVGKMLMLFLLTYGKHFDARTMAVDINSKKSPFVRRKSCGQIDPITGIYAVDPLVIYDPIYPGECKNISRSCFAFPSIQWMFTQCFTTLKHTVNRRIQQDGGEMSPLLELLIAY</sequence>
<feature type="region of interest" description="Disordered" evidence="1">
    <location>
        <begin position="760"/>
        <end position="783"/>
    </location>
</feature>
<evidence type="ECO:0000256" key="1">
    <source>
        <dbReference type="SAM" id="MobiDB-lite"/>
    </source>
</evidence>
<dbReference type="Gene3D" id="1.10.1410.10">
    <property type="match status" value="1"/>
</dbReference>
<proteinExistence type="predicted"/>
<dbReference type="Gene3D" id="3.30.460.10">
    <property type="entry name" value="Beta Polymerase, domain 2"/>
    <property type="match status" value="1"/>
</dbReference>
<dbReference type="GO" id="GO:1990817">
    <property type="term" value="F:poly(A) RNA polymerase activity"/>
    <property type="evidence" value="ECO:0007669"/>
    <property type="project" value="InterPro"/>
</dbReference>
<dbReference type="CDD" id="cd05402">
    <property type="entry name" value="NT_PAP_TUTase"/>
    <property type="match status" value="1"/>
</dbReference>
<dbReference type="InterPro" id="IPR045862">
    <property type="entry name" value="Trf4-like"/>
</dbReference>
<dbReference type="InterPro" id="IPR043519">
    <property type="entry name" value="NT_sf"/>
</dbReference>
<dbReference type="PANTHER" id="PTHR23092:SF15">
    <property type="entry name" value="INACTIVE NON-CANONICAL POLY(A) RNA POLYMERASE PROTEIN TRF4-2-RELATED"/>
    <property type="match status" value="1"/>
</dbReference>
<feature type="compositionally biased region" description="Acidic residues" evidence="1">
    <location>
        <begin position="24"/>
        <end position="59"/>
    </location>
</feature>
<feature type="compositionally biased region" description="Basic residues" evidence="1">
    <location>
        <begin position="245"/>
        <end position="259"/>
    </location>
</feature>
<dbReference type="PANTHER" id="PTHR23092">
    <property type="entry name" value="POLY(A) RNA POLYMERASE"/>
    <property type="match status" value="1"/>
</dbReference>
<feature type="compositionally biased region" description="Basic and acidic residues" evidence="1">
    <location>
        <begin position="152"/>
        <end position="163"/>
    </location>
</feature>
<feature type="region of interest" description="Disordered" evidence="1">
    <location>
        <begin position="675"/>
        <end position="709"/>
    </location>
</feature>
<feature type="region of interest" description="Disordered" evidence="1">
    <location>
        <begin position="285"/>
        <end position="307"/>
    </location>
</feature>
<feature type="region of interest" description="Disordered" evidence="1">
    <location>
        <begin position="1"/>
        <end position="259"/>
    </location>
</feature>
<reference evidence="3" key="1">
    <citation type="submission" date="2021-01" db="EMBL/GenBank/DDBJ databases">
        <authorList>
            <person name="Corre E."/>
            <person name="Pelletier E."/>
            <person name="Niang G."/>
            <person name="Scheremetjew M."/>
            <person name="Finn R."/>
            <person name="Kale V."/>
            <person name="Holt S."/>
            <person name="Cochrane G."/>
            <person name="Meng A."/>
            <person name="Brown T."/>
            <person name="Cohen L."/>
        </authorList>
    </citation>
    <scope>NUCLEOTIDE SEQUENCE</scope>
    <source>
        <strain evidence="3">308</strain>
    </source>
</reference>
<feature type="compositionally biased region" description="Basic residues" evidence="1">
    <location>
        <begin position="80"/>
        <end position="98"/>
    </location>
</feature>
<dbReference type="EMBL" id="HBFR01036285">
    <property type="protein sequence ID" value="CAD8899233.1"/>
    <property type="molecule type" value="Transcribed_RNA"/>
</dbReference>
<dbReference type="GO" id="GO:0031123">
    <property type="term" value="P:RNA 3'-end processing"/>
    <property type="evidence" value="ECO:0007669"/>
    <property type="project" value="TreeGrafter"/>
</dbReference>
<dbReference type="GO" id="GO:0043634">
    <property type="term" value="P:polyadenylation-dependent ncRNA catabolic process"/>
    <property type="evidence" value="ECO:0007669"/>
    <property type="project" value="TreeGrafter"/>
</dbReference>
<dbReference type="SUPFAM" id="SSF81301">
    <property type="entry name" value="Nucleotidyltransferase"/>
    <property type="match status" value="1"/>
</dbReference>
<dbReference type="GO" id="GO:0005730">
    <property type="term" value="C:nucleolus"/>
    <property type="evidence" value="ECO:0007669"/>
    <property type="project" value="TreeGrafter"/>
</dbReference>
<evidence type="ECO:0000313" key="3">
    <source>
        <dbReference type="EMBL" id="CAD8899233.1"/>
    </source>
</evidence>
<feature type="compositionally biased region" description="Acidic residues" evidence="1">
    <location>
        <begin position="760"/>
        <end position="769"/>
    </location>
</feature>
<gene>
    <name evidence="3" type="ORF">CHYS00102_LOCUS26449</name>
</gene>
<dbReference type="SUPFAM" id="SSF81631">
    <property type="entry name" value="PAP/OAS1 substrate-binding domain"/>
    <property type="match status" value="1"/>
</dbReference>
<feature type="domain" description="Poly(A) RNA polymerase mitochondrial-like central palm" evidence="2">
    <location>
        <begin position="462"/>
        <end position="560"/>
    </location>
</feature>
<feature type="compositionally biased region" description="Polar residues" evidence="1">
    <location>
        <begin position="222"/>
        <end position="244"/>
    </location>
</feature>
<evidence type="ECO:0000259" key="2">
    <source>
        <dbReference type="Pfam" id="PF22600"/>
    </source>
</evidence>
<organism evidence="3">
    <name type="scientific">Corethron hystrix</name>
    <dbReference type="NCBI Taxonomy" id="216773"/>
    <lineage>
        <taxon>Eukaryota</taxon>
        <taxon>Sar</taxon>
        <taxon>Stramenopiles</taxon>
        <taxon>Ochrophyta</taxon>
        <taxon>Bacillariophyta</taxon>
        <taxon>Coscinodiscophyceae</taxon>
        <taxon>Corethrophycidae</taxon>
        <taxon>Corethrales</taxon>
        <taxon>Corethraceae</taxon>
        <taxon>Corethron</taxon>
    </lineage>
</organism>